<accession>A0A7E4V9D2</accession>
<name>A0A7E4V9D2_PANRE</name>
<feature type="compositionally biased region" description="Basic and acidic residues" evidence="7">
    <location>
        <begin position="327"/>
        <end position="337"/>
    </location>
</feature>
<feature type="transmembrane region" description="Helical" evidence="6">
    <location>
        <begin position="147"/>
        <end position="168"/>
    </location>
</feature>
<evidence type="ECO:0000259" key="8">
    <source>
        <dbReference type="Pfam" id="PF04893"/>
    </source>
</evidence>
<dbReference type="Pfam" id="PF04893">
    <property type="entry name" value="Yip1"/>
    <property type="match status" value="1"/>
</dbReference>
<feature type="transmembrane region" description="Helical" evidence="6">
    <location>
        <begin position="107"/>
        <end position="127"/>
    </location>
</feature>
<feature type="transmembrane region" description="Helical" evidence="6">
    <location>
        <begin position="180"/>
        <end position="201"/>
    </location>
</feature>
<comment type="subcellular location">
    <subcellularLocation>
        <location evidence="6">Golgi apparatus membrane</location>
        <topology evidence="6">Multi-pass membrane protein</topology>
    </subcellularLocation>
    <subcellularLocation>
        <location evidence="1">Membrane</location>
        <topology evidence="1">Multi-pass membrane protein</topology>
    </subcellularLocation>
</comment>
<dbReference type="WBParaSite" id="Pan_g17835.t1">
    <property type="protein sequence ID" value="Pan_g17835.t1"/>
    <property type="gene ID" value="Pan_g17835"/>
</dbReference>
<keyword evidence="4 6" id="KW-1133">Transmembrane helix</keyword>
<sequence>MSDLNFQSFDSPFTGADNPNNDYRPASSTKDSSNLITDGNINSDPNATSAQGFPSATNIFSFKFYQQYFDVDQETVQARLLRALVPNPKSNFILDHIKPLPDMYGPLWICVTLVFSTAICGNLAHYIENHGENGPAYENDFTLVTGATSLVASYVVFVPFFLYWALWYRHAAVQYSYLELLSLYGYSLAVFVPVSVLWVVHFHLFRWALIIAAMGISSLLLFNAVWPAVQADPNRAAAFGIVGGTLFLHLLLGITFKAYYFDSVIPAKHTNDVNIPAPYEAPTANVVAEKTVPNADAQVAPAPSADTKADASPNPSPAAASPSGDTKSTDKEKKTKR</sequence>
<feature type="domain" description="Yip1" evidence="8">
    <location>
        <begin position="84"/>
        <end position="252"/>
    </location>
</feature>
<evidence type="ECO:0000313" key="10">
    <source>
        <dbReference type="WBParaSite" id="Pan_g17835.t1"/>
    </source>
</evidence>
<dbReference type="PANTHER" id="PTHR12822">
    <property type="entry name" value="PROTEIN YIPF"/>
    <property type="match status" value="1"/>
</dbReference>
<evidence type="ECO:0000256" key="3">
    <source>
        <dbReference type="ARBA" id="ARBA00022692"/>
    </source>
</evidence>
<dbReference type="PANTHER" id="PTHR12822:SF2">
    <property type="entry name" value="PROTEIN YIPF"/>
    <property type="match status" value="1"/>
</dbReference>
<feature type="region of interest" description="Disordered" evidence="7">
    <location>
        <begin position="1"/>
        <end position="48"/>
    </location>
</feature>
<feature type="compositionally biased region" description="Low complexity" evidence="7">
    <location>
        <begin position="311"/>
        <end position="326"/>
    </location>
</feature>
<dbReference type="AlphaFoldDB" id="A0A7E4V9D2"/>
<evidence type="ECO:0000313" key="9">
    <source>
        <dbReference type="Proteomes" id="UP000492821"/>
    </source>
</evidence>
<dbReference type="Proteomes" id="UP000492821">
    <property type="component" value="Unassembled WGS sequence"/>
</dbReference>
<evidence type="ECO:0000256" key="6">
    <source>
        <dbReference type="RuleBase" id="RU361264"/>
    </source>
</evidence>
<dbReference type="GO" id="GO:0016192">
    <property type="term" value="P:vesicle-mediated transport"/>
    <property type="evidence" value="ECO:0007669"/>
    <property type="project" value="InterPro"/>
</dbReference>
<dbReference type="GO" id="GO:0000139">
    <property type="term" value="C:Golgi membrane"/>
    <property type="evidence" value="ECO:0007669"/>
    <property type="project" value="UniProtKB-SubCell"/>
</dbReference>
<feature type="transmembrane region" description="Helical" evidence="6">
    <location>
        <begin position="238"/>
        <end position="261"/>
    </location>
</feature>
<comment type="similarity">
    <text evidence="2 6">Belongs to the YIP1 family.</text>
</comment>
<feature type="transmembrane region" description="Helical" evidence="6">
    <location>
        <begin position="207"/>
        <end position="226"/>
    </location>
</feature>
<evidence type="ECO:0000256" key="7">
    <source>
        <dbReference type="SAM" id="MobiDB-lite"/>
    </source>
</evidence>
<evidence type="ECO:0000256" key="5">
    <source>
        <dbReference type="ARBA" id="ARBA00023136"/>
    </source>
</evidence>
<protein>
    <recommendedName>
        <fullName evidence="6">Protein YIPF</fullName>
    </recommendedName>
</protein>
<evidence type="ECO:0000256" key="2">
    <source>
        <dbReference type="ARBA" id="ARBA00010596"/>
    </source>
</evidence>
<evidence type="ECO:0000256" key="1">
    <source>
        <dbReference type="ARBA" id="ARBA00004141"/>
    </source>
</evidence>
<organism evidence="9 10">
    <name type="scientific">Panagrellus redivivus</name>
    <name type="common">Microworm</name>
    <dbReference type="NCBI Taxonomy" id="6233"/>
    <lineage>
        <taxon>Eukaryota</taxon>
        <taxon>Metazoa</taxon>
        <taxon>Ecdysozoa</taxon>
        <taxon>Nematoda</taxon>
        <taxon>Chromadorea</taxon>
        <taxon>Rhabditida</taxon>
        <taxon>Tylenchina</taxon>
        <taxon>Panagrolaimomorpha</taxon>
        <taxon>Panagrolaimoidea</taxon>
        <taxon>Panagrolaimidae</taxon>
        <taxon>Panagrellus</taxon>
    </lineage>
</organism>
<dbReference type="InterPro" id="IPR006977">
    <property type="entry name" value="Yip1_dom"/>
</dbReference>
<evidence type="ECO:0000256" key="4">
    <source>
        <dbReference type="ARBA" id="ARBA00022989"/>
    </source>
</evidence>
<reference evidence="9" key="1">
    <citation type="journal article" date="2013" name="Genetics">
        <title>The draft genome and transcriptome of Panagrellus redivivus are shaped by the harsh demands of a free-living lifestyle.</title>
        <authorList>
            <person name="Srinivasan J."/>
            <person name="Dillman A.R."/>
            <person name="Macchietto M.G."/>
            <person name="Heikkinen L."/>
            <person name="Lakso M."/>
            <person name="Fracchia K.M."/>
            <person name="Antoshechkin I."/>
            <person name="Mortazavi A."/>
            <person name="Wong G."/>
            <person name="Sternberg P.W."/>
        </authorList>
    </citation>
    <scope>NUCLEOTIDE SEQUENCE [LARGE SCALE GENOMIC DNA]</scope>
    <source>
        <strain evidence="9">MT8872</strain>
    </source>
</reference>
<dbReference type="GO" id="GO:0031267">
    <property type="term" value="F:small GTPase binding"/>
    <property type="evidence" value="ECO:0007669"/>
    <property type="project" value="InterPro"/>
</dbReference>
<feature type="region of interest" description="Disordered" evidence="7">
    <location>
        <begin position="290"/>
        <end position="337"/>
    </location>
</feature>
<keyword evidence="9" id="KW-1185">Reference proteome</keyword>
<keyword evidence="5 6" id="KW-0472">Membrane</keyword>
<proteinExistence type="inferred from homology"/>
<dbReference type="InterPro" id="IPR039765">
    <property type="entry name" value="Yip5/YIPF1/YIPF2"/>
</dbReference>
<keyword evidence="3 6" id="KW-0812">Transmembrane</keyword>
<reference evidence="10" key="2">
    <citation type="submission" date="2020-10" db="UniProtKB">
        <authorList>
            <consortium name="WormBaseParasite"/>
        </authorList>
    </citation>
    <scope>IDENTIFICATION</scope>
</reference>